<dbReference type="PANTHER" id="PTHR30466:SF1">
    <property type="entry name" value="FMN REDUCTASE (NADH) RUTF"/>
    <property type="match status" value="1"/>
</dbReference>
<dbReference type="Pfam" id="PF01613">
    <property type="entry name" value="Flavin_Reduct"/>
    <property type="match status" value="1"/>
</dbReference>
<comment type="caution">
    <text evidence="3">The sequence shown here is derived from an EMBL/GenBank/DDBJ whole genome shotgun (WGS) entry which is preliminary data.</text>
</comment>
<proteinExistence type="predicted"/>
<dbReference type="GO" id="GO:0006208">
    <property type="term" value="P:pyrimidine nucleobase catabolic process"/>
    <property type="evidence" value="ECO:0007669"/>
    <property type="project" value="TreeGrafter"/>
</dbReference>
<sequence length="170" mass="17920">MTITSDLSHTEAPTEDVFRSAMANLPSAVSIVTTFAADGTPHGATVSAVSSLSMSPPLVIVCLDAGSETLAALEGGRGFLIHIVADGQQDTAFAFAKKGREKFERTEWVLSDSGQPKIPGAAMVFDCQVADLLPGGDHTIVVGRIVGIDHPVDRTPVIYHRRHMQASPAN</sequence>
<protein>
    <submittedName>
        <fullName evidence="3">Flavin reductase family protein</fullName>
    </submittedName>
</protein>
<dbReference type="InterPro" id="IPR002563">
    <property type="entry name" value="Flavin_Rdtase-like_dom"/>
</dbReference>
<evidence type="ECO:0000313" key="4">
    <source>
        <dbReference type="Proteomes" id="UP000323856"/>
    </source>
</evidence>
<reference evidence="3 4" key="1">
    <citation type="submission" date="2019-07" db="EMBL/GenBank/DDBJ databases">
        <title>Analysis of the biochemical properties, biological activity and biotechnological potential of siderophores and biosurfactants produced by Antarctic psychrotolerant bacteria.</title>
        <authorList>
            <person name="Styczynski M."/>
            <person name="Krucon T."/>
            <person name="Decewicz P."/>
            <person name="Dziewit L."/>
        </authorList>
    </citation>
    <scope>NUCLEOTIDE SEQUENCE [LARGE SCALE GENOMIC DNA]</scope>
    <source>
        <strain evidence="3 4">ANT_H27</strain>
    </source>
</reference>
<dbReference type="PANTHER" id="PTHR30466">
    <property type="entry name" value="FLAVIN REDUCTASE"/>
    <property type="match status" value="1"/>
</dbReference>
<dbReference type="Proteomes" id="UP000323856">
    <property type="component" value="Unassembled WGS sequence"/>
</dbReference>
<name>A0A5B0EDL1_9MICC</name>
<dbReference type="InterPro" id="IPR012349">
    <property type="entry name" value="Split_barrel_FMN-bd"/>
</dbReference>
<dbReference type="GO" id="GO:0010181">
    <property type="term" value="F:FMN binding"/>
    <property type="evidence" value="ECO:0007669"/>
    <property type="project" value="InterPro"/>
</dbReference>
<accession>A0A5B0EDL1</accession>
<gene>
    <name evidence="3" type="ORF">FQ154_09500</name>
</gene>
<dbReference type="SMART" id="SM00903">
    <property type="entry name" value="Flavin_Reduct"/>
    <property type="match status" value="1"/>
</dbReference>
<dbReference type="Gene3D" id="2.30.110.10">
    <property type="entry name" value="Electron Transport, Fmn-binding Protein, Chain A"/>
    <property type="match status" value="1"/>
</dbReference>
<feature type="domain" description="Flavin reductase like" evidence="2">
    <location>
        <begin position="22"/>
        <end position="166"/>
    </location>
</feature>
<dbReference type="RefSeq" id="WP_149619511.1">
    <property type="nucleotide sequence ID" value="NZ_VOBL01000008.1"/>
</dbReference>
<keyword evidence="1" id="KW-0560">Oxidoreductase</keyword>
<dbReference type="GO" id="GO:0042602">
    <property type="term" value="F:riboflavin reductase (NADPH) activity"/>
    <property type="evidence" value="ECO:0007669"/>
    <property type="project" value="TreeGrafter"/>
</dbReference>
<evidence type="ECO:0000313" key="3">
    <source>
        <dbReference type="EMBL" id="KAA0977127.1"/>
    </source>
</evidence>
<dbReference type="SUPFAM" id="SSF50475">
    <property type="entry name" value="FMN-binding split barrel"/>
    <property type="match status" value="1"/>
</dbReference>
<organism evidence="3 4">
    <name type="scientific">Paeniglutamicibacter gangotriensis</name>
    <dbReference type="NCBI Taxonomy" id="254787"/>
    <lineage>
        <taxon>Bacteria</taxon>
        <taxon>Bacillati</taxon>
        <taxon>Actinomycetota</taxon>
        <taxon>Actinomycetes</taxon>
        <taxon>Micrococcales</taxon>
        <taxon>Micrococcaceae</taxon>
        <taxon>Paeniglutamicibacter</taxon>
    </lineage>
</organism>
<dbReference type="OrthoDB" id="3503791at2"/>
<dbReference type="InterPro" id="IPR050268">
    <property type="entry name" value="NADH-dep_flavin_reductase"/>
</dbReference>
<dbReference type="AlphaFoldDB" id="A0A5B0EDL1"/>
<evidence type="ECO:0000259" key="2">
    <source>
        <dbReference type="SMART" id="SM00903"/>
    </source>
</evidence>
<dbReference type="EMBL" id="VOBL01000008">
    <property type="protein sequence ID" value="KAA0977127.1"/>
    <property type="molecule type" value="Genomic_DNA"/>
</dbReference>
<evidence type="ECO:0000256" key="1">
    <source>
        <dbReference type="ARBA" id="ARBA00023002"/>
    </source>
</evidence>